<dbReference type="Proteomes" id="UP000886501">
    <property type="component" value="Unassembled WGS sequence"/>
</dbReference>
<evidence type="ECO:0000313" key="2">
    <source>
        <dbReference type="Proteomes" id="UP000886501"/>
    </source>
</evidence>
<comment type="caution">
    <text evidence="1">The sequence shown here is derived from an EMBL/GenBank/DDBJ whole genome shotgun (WGS) entry which is preliminary data.</text>
</comment>
<evidence type="ECO:0000313" key="1">
    <source>
        <dbReference type="EMBL" id="KAF9646263.1"/>
    </source>
</evidence>
<dbReference type="EMBL" id="MU118063">
    <property type="protein sequence ID" value="KAF9646263.1"/>
    <property type="molecule type" value="Genomic_DNA"/>
</dbReference>
<sequence length="385" mass="42273">MSLPSQSHSRKRKQAPVMEAGEYTQPALKKSKHSSEKKPKKDKSKAGPSTVHGTSSGSKGEFQTVTSTLNISIPPIYAMEPRRGVQEILDGMLMRYVPALRGVVVAHTNVRFLGTVATIKADCPFANCRVSFDATVWSPQIGMKLSGKVNLCSPDHVSLLVHNVFNASIPRHHIPPESWEFEYGPAENDPDVAVEEPTTKGNLKDVDVKMTEGMEQTPHKQDHPEASTPSGGRWVHNLTGDMIGGKSGYVEFTVIGFTMANQMLSVIGSVQPYPFLPEHVPKRTVPTSPESEEADEVLNQLVTGPTAADDLEEDSDENDTFRRLGKMADEAKRAELKAREEAKAAAAAAKAANKDKKKKDKKRPAEESVTQEKEKKKKAKRKKVE</sequence>
<protein>
    <submittedName>
        <fullName evidence="1">Uncharacterized protein</fullName>
    </submittedName>
</protein>
<organism evidence="1 2">
    <name type="scientific">Thelephora ganbajun</name>
    <name type="common">Ganba fungus</name>
    <dbReference type="NCBI Taxonomy" id="370292"/>
    <lineage>
        <taxon>Eukaryota</taxon>
        <taxon>Fungi</taxon>
        <taxon>Dikarya</taxon>
        <taxon>Basidiomycota</taxon>
        <taxon>Agaricomycotina</taxon>
        <taxon>Agaricomycetes</taxon>
        <taxon>Thelephorales</taxon>
        <taxon>Thelephoraceae</taxon>
        <taxon>Thelephora</taxon>
    </lineage>
</organism>
<reference evidence="1" key="1">
    <citation type="submission" date="2019-10" db="EMBL/GenBank/DDBJ databases">
        <authorList>
            <consortium name="DOE Joint Genome Institute"/>
            <person name="Kuo A."/>
            <person name="Miyauchi S."/>
            <person name="Kiss E."/>
            <person name="Drula E."/>
            <person name="Kohler A."/>
            <person name="Sanchez-Garcia M."/>
            <person name="Andreopoulos B."/>
            <person name="Barry K.W."/>
            <person name="Bonito G."/>
            <person name="Buee M."/>
            <person name="Carver A."/>
            <person name="Chen C."/>
            <person name="Cichocki N."/>
            <person name="Clum A."/>
            <person name="Culley D."/>
            <person name="Crous P.W."/>
            <person name="Fauchery L."/>
            <person name="Girlanda M."/>
            <person name="Hayes R."/>
            <person name="Keri Z."/>
            <person name="Labutti K."/>
            <person name="Lipzen A."/>
            <person name="Lombard V."/>
            <person name="Magnuson J."/>
            <person name="Maillard F."/>
            <person name="Morin E."/>
            <person name="Murat C."/>
            <person name="Nolan M."/>
            <person name="Ohm R."/>
            <person name="Pangilinan J."/>
            <person name="Pereira M."/>
            <person name="Perotto S."/>
            <person name="Peter M."/>
            <person name="Riley R."/>
            <person name="Sitrit Y."/>
            <person name="Stielow B."/>
            <person name="Szollosi G."/>
            <person name="Zifcakova L."/>
            <person name="Stursova M."/>
            <person name="Spatafora J.W."/>
            <person name="Tedersoo L."/>
            <person name="Vaario L.-M."/>
            <person name="Yamada A."/>
            <person name="Yan M."/>
            <person name="Wang P."/>
            <person name="Xu J."/>
            <person name="Bruns T."/>
            <person name="Baldrian P."/>
            <person name="Vilgalys R."/>
            <person name="Henrissat B."/>
            <person name="Grigoriev I.V."/>
            <person name="Hibbett D."/>
            <person name="Nagy L.G."/>
            <person name="Martin F.M."/>
        </authorList>
    </citation>
    <scope>NUCLEOTIDE SEQUENCE</scope>
    <source>
        <strain evidence="1">P2</strain>
    </source>
</reference>
<gene>
    <name evidence="1" type="ORF">BDM02DRAFT_3118923</name>
</gene>
<accession>A0ACB6ZA73</accession>
<keyword evidence="2" id="KW-1185">Reference proteome</keyword>
<name>A0ACB6ZA73_THEGA</name>
<reference evidence="1" key="2">
    <citation type="journal article" date="2020" name="Nat. Commun.">
        <title>Large-scale genome sequencing of mycorrhizal fungi provides insights into the early evolution of symbiotic traits.</title>
        <authorList>
            <person name="Miyauchi S."/>
            <person name="Kiss E."/>
            <person name="Kuo A."/>
            <person name="Drula E."/>
            <person name="Kohler A."/>
            <person name="Sanchez-Garcia M."/>
            <person name="Morin E."/>
            <person name="Andreopoulos B."/>
            <person name="Barry K.W."/>
            <person name="Bonito G."/>
            <person name="Buee M."/>
            <person name="Carver A."/>
            <person name="Chen C."/>
            <person name="Cichocki N."/>
            <person name="Clum A."/>
            <person name="Culley D."/>
            <person name="Crous P.W."/>
            <person name="Fauchery L."/>
            <person name="Girlanda M."/>
            <person name="Hayes R.D."/>
            <person name="Keri Z."/>
            <person name="LaButti K."/>
            <person name="Lipzen A."/>
            <person name="Lombard V."/>
            <person name="Magnuson J."/>
            <person name="Maillard F."/>
            <person name="Murat C."/>
            <person name="Nolan M."/>
            <person name="Ohm R.A."/>
            <person name="Pangilinan J."/>
            <person name="Pereira M.F."/>
            <person name="Perotto S."/>
            <person name="Peter M."/>
            <person name="Pfister S."/>
            <person name="Riley R."/>
            <person name="Sitrit Y."/>
            <person name="Stielow J.B."/>
            <person name="Szollosi G."/>
            <person name="Zifcakova L."/>
            <person name="Stursova M."/>
            <person name="Spatafora J.W."/>
            <person name="Tedersoo L."/>
            <person name="Vaario L.M."/>
            <person name="Yamada A."/>
            <person name="Yan M."/>
            <person name="Wang P."/>
            <person name="Xu J."/>
            <person name="Bruns T."/>
            <person name="Baldrian P."/>
            <person name="Vilgalys R."/>
            <person name="Dunand C."/>
            <person name="Henrissat B."/>
            <person name="Grigoriev I.V."/>
            <person name="Hibbett D."/>
            <person name="Nagy L.G."/>
            <person name="Martin F.M."/>
        </authorList>
    </citation>
    <scope>NUCLEOTIDE SEQUENCE</scope>
    <source>
        <strain evidence="1">P2</strain>
    </source>
</reference>
<proteinExistence type="predicted"/>